<dbReference type="Proteomes" id="UP000837857">
    <property type="component" value="Chromosome 2"/>
</dbReference>
<accession>A0ABN8I9G6</accession>
<evidence type="ECO:0000313" key="1">
    <source>
        <dbReference type="EMBL" id="CAH2050863.1"/>
    </source>
</evidence>
<reference evidence="1" key="1">
    <citation type="submission" date="2022-03" db="EMBL/GenBank/DDBJ databases">
        <authorList>
            <person name="Martin H S."/>
        </authorList>
    </citation>
    <scope>NUCLEOTIDE SEQUENCE</scope>
</reference>
<dbReference type="EMBL" id="OW152814">
    <property type="protein sequence ID" value="CAH2050863.1"/>
    <property type="molecule type" value="Genomic_DNA"/>
</dbReference>
<keyword evidence="2" id="KW-1185">Reference proteome</keyword>
<gene>
    <name evidence="1" type="ORF">IPOD504_LOCUS7734</name>
</gene>
<evidence type="ECO:0000313" key="2">
    <source>
        <dbReference type="Proteomes" id="UP000837857"/>
    </source>
</evidence>
<name>A0ABN8I9G6_9NEOP</name>
<organism evidence="1 2">
    <name type="scientific">Iphiclides podalirius</name>
    <name type="common">scarce swallowtail</name>
    <dbReference type="NCBI Taxonomy" id="110791"/>
    <lineage>
        <taxon>Eukaryota</taxon>
        <taxon>Metazoa</taxon>
        <taxon>Ecdysozoa</taxon>
        <taxon>Arthropoda</taxon>
        <taxon>Hexapoda</taxon>
        <taxon>Insecta</taxon>
        <taxon>Pterygota</taxon>
        <taxon>Neoptera</taxon>
        <taxon>Endopterygota</taxon>
        <taxon>Lepidoptera</taxon>
        <taxon>Glossata</taxon>
        <taxon>Ditrysia</taxon>
        <taxon>Papilionoidea</taxon>
        <taxon>Papilionidae</taxon>
        <taxon>Papilioninae</taxon>
        <taxon>Iphiclides</taxon>
    </lineage>
</organism>
<protein>
    <submittedName>
        <fullName evidence="1">Uncharacterized protein</fullName>
    </submittedName>
</protein>
<sequence length="138" mass="14600">MVAEPYCIPANWVGDATGTAAIYVPEGTTLLSVKKRGNGFVAADWGKYTIFSRFRDGPSRGWTLTCCASGDDGRGGNVYPQRDHQGLRCVHGPRAAKTSKEAGVLVVTRHCRSSATLCRCPPEVSTTATAAAPERGIG</sequence>
<feature type="non-terminal residue" evidence="1">
    <location>
        <position position="1"/>
    </location>
</feature>
<proteinExistence type="predicted"/>